<evidence type="ECO:0000313" key="3">
    <source>
        <dbReference type="Proteomes" id="UP000775213"/>
    </source>
</evidence>
<proteinExistence type="predicted"/>
<dbReference type="EMBL" id="JAGFBR010000010">
    <property type="protein sequence ID" value="KAH0460180.1"/>
    <property type="molecule type" value="Genomic_DNA"/>
</dbReference>
<sequence>MAKPMIKERSKVSRTRGLRTTKSHGRLIGSPRIIRRVVPSTGLHCWNYKEYRLPPSAFIVRILRTFVHPRLRRDRVGGLLLRETSKVDRDLFLHVFEKSQEFPLMRGQEQARVQDMHSLLRLDQRDQRPWVLRCHTACLDKVKTFLATERSHCLKWYIVISYLKDATTRYLRQQKILDSSYDIPLTSIAMIGSFFMFRISALPCQDYHKNDELEHLHPSNQNNLHKTRRSSRNIRASRSKTHQSRNQFMNQAERYITIVSLSKCSTLDEDQSLEALWNAQTNIARQMEQHIGIRALVFANSDLHRKWSIFFPAIDAHD</sequence>
<gene>
    <name evidence="2" type="ORF">IEQ34_010843</name>
</gene>
<evidence type="ECO:0000256" key="1">
    <source>
        <dbReference type="SAM" id="MobiDB-lite"/>
    </source>
</evidence>
<feature type="region of interest" description="Disordered" evidence="1">
    <location>
        <begin position="1"/>
        <end position="22"/>
    </location>
</feature>
<organism evidence="2 3">
    <name type="scientific">Dendrobium chrysotoxum</name>
    <name type="common">Orchid</name>
    <dbReference type="NCBI Taxonomy" id="161865"/>
    <lineage>
        <taxon>Eukaryota</taxon>
        <taxon>Viridiplantae</taxon>
        <taxon>Streptophyta</taxon>
        <taxon>Embryophyta</taxon>
        <taxon>Tracheophyta</taxon>
        <taxon>Spermatophyta</taxon>
        <taxon>Magnoliopsida</taxon>
        <taxon>Liliopsida</taxon>
        <taxon>Asparagales</taxon>
        <taxon>Orchidaceae</taxon>
        <taxon>Epidendroideae</taxon>
        <taxon>Malaxideae</taxon>
        <taxon>Dendrobiinae</taxon>
        <taxon>Dendrobium</taxon>
    </lineage>
</organism>
<feature type="compositionally biased region" description="Basic residues" evidence="1">
    <location>
        <begin position="225"/>
        <end position="243"/>
    </location>
</feature>
<feature type="compositionally biased region" description="Basic and acidic residues" evidence="1">
    <location>
        <begin position="1"/>
        <end position="11"/>
    </location>
</feature>
<feature type="compositionally biased region" description="Basic residues" evidence="1">
    <location>
        <begin position="12"/>
        <end position="22"/>
    </location>
</feature>
<protein>
    <submittedName>
        <fullName evidence="2">Uncharacterized protein</fullName>
    </submittedName>
</protein>
<reference evidence="2 3" key="1">
    <citation type="journal article" date="2021" name="Hortic Res">
        <title>Chromosome-scale assembly of the Dendrobium chrysotoxum genome enhances the understanding of orchid evolution.</title>
        <authorList>
            <person name="Zhang Y."/>
            <person name="Zhang G.Q."/>
            <person name="Zhang D."/>
            <person name="Liu X.D."/>
            <person name="Xu X.Y."/>
            <person name="Sun W.H."/>
            <person name="Yu X."/>
            <person name="Zhu X."/>
            <person name="Wang Z.W."/>
            <person name="Zhao X."/>
            <person name="Zhong W.Y."/>
            <person name="Chen H."/>
            <person name="Yin W.L."/>
            <person name="Huang T."/>
            <person name="Niu S.C."/>
            <person name="Liu Z.J."/>
        </authorList>
    </citation>
    <scope>NUCLEOTIDE SEQUENCE [LARGE SCALE GENOMIC DNA]</scope>
    <source>
        <strain evidence="2">Lindl</strain>
    </source>
</reference>
<name>A0AAV7GVS6_DENCH</name>
<accession>A0AAV7GVS6</accession>
<dbReference type="AlphaFoldDB" id="A0AAV7GVS6"/>
<evidence type="ECO:0000313" key="2">
    <source>
        <dbReference type="EMBL" id="KAH0460180.1"/>
    </source>
</evidence>
<feature type="region of interest" description="Disordered" evidence="1">
    <location>
        <begin position="215"/>
        <end position="244"/>
    </location>
</feature>
<comment type="caution">
    <text evidence="2">The sequence shown here is derived from an EMBL/GenBank/DDBJ whole genome shotgun (WGS) entry which is preliminary data.</text>
</comment>
<keyword evidence="3" id="KW-1185">Reference proteome</keyword>
<dbReference type="Proteomes" id="UP000775213">
    <property type="component" value="Unassembled WGS sequence"/>
</dbReference>